<accession>A0ABV6HMN2</accession>
<evidence type="ECO:0008006" key="3">
    <source>
        <dbReference type="Google" id="ProtNLM"/>
    </source>
</evidence>
<dbReference type="RefSeq" id="WP_130855260.1">
    <property type="nucleotide sequence ID" value="NZ_JBHLWO010000002.1"/>
</dbReference>
<dbReference type="CDD" id="cd03143">
    <property type="entry name" value="A4_beta-galactosidase_middle_domain"/>
    <property type="match status" value="1"/>
</dbReference>
<evidence type="ECO:0000313" key="2">
    <source>
        <dbReference type="Proteomes" id="UP001589774"/>
    </source>
</evidence>
<dbReference type="Gene3D" id="3.40.50.880">
    <property type="match status" value="1"/>
</dbReference>
<dbReference type="InterPro" id="IPR017853">
    <property type="entry name" value="GH"/>
</dbReference>
<dbReference type="InterPro" id="IPR028212">
    <property type="entry name" value="GHL6"/>
</dbReference>
<dbReference type="EMBL" id="JBHLWO010000002">
    <property type="protein sequence ID" value="MFC0320164.1"/>
    <property type="molecule type" value="Genomic_DNA"/>
</dbReference>
<dbReference type="Proteomes" id="UP001589774">
    <property type="component" value="Unassembled WGS sequence"/>
</dbReference>
<comment type="caution">
    <text evidence="1">The sequence shown here is derived from an EMBL/GenBank/DDBJ whole genome shotgun (WGS) entry which is preliminary data.</text>
</comment>
<reference evidence="1 2" key="1">
    <citation type="submission" date="2024-09" db="EMBL/GenBank/DDBJ databases">
        <authorList>
            <person name="Sun Q."/>
            <person name="Mori K."/>
        </authorList>
    </citation>
    <scope>NUCLEOTIDE SEQUENCE [LARGE SCALE GENOMIC DNA]</scope>
    <source>
        <strain evidence="1 2">CCM 7765</strain>
    </source>
</reference>
<sequence length="719" mass="81335">MMSVSAKNLNTSYHFIFLILLFISQGIASGQTADTPWWSRNNLRVIQTNLPAFTAERIEPKAFVDQLVEASANTLIINAGGIMAFYPTALPYHYRNPYATDTLLGEIIDRCHAQGIRVIVRVDFSRLHKSVFEAHPDWCYLSNKGERMFNDDIYVVSINAPYVQEKSFEIVSEIMDRFPIDGIFLNMPGYQTNNAYIGKYYGIDHNPYDQKRFKAFSGMDLPEKEDTQDPVFKKYQAFKQMTLDDWAQRLHKLVKTKNPAVAICTYTDQYVDIIRHESQSNTSLPYWPYNASDNVSNAMGSYPSHIISNASIQQISFQSRFNSVGPEEVRIRLYENIANGSGLDISMMGEFNNNTDPRNFPIIRSIYQFHKTHEPYYGNYRSTAKVLILSPSLWAHGAEGEEYRGIQLMLKETHIPFDVMEYRRPHAQTERLGQYKVIIIPGIPSLDSLDLHALSVAVKKGTRLFATGAAFSHHPAFLKAQFGASLTTINHDAAGNYLQVDDSSIFKTLGGQQMIHLAYPMPLYTFSSSVSNYLPILSKGRPGPPEIVGGHEPIGHQALAINTVEKQKNALLVPAIGRHYYLKGYEQHKAIFLNTLSAIYPAAQSLLKTDAPERVEMIWKQYARNDDANHLVDFQAEGHILHLINLTGFSGNTYFKPNDLHGINLDIALAEKPTGVHLLKANQALDYSWKDGRIRFTVPTLSDYEAVVIKNNSRENDVK</sequence>
<name>A0ABV6HMN2_9SPHI</name>
<dbReference type="SUPFAM" id="SSF51445">
    <property type="entry name" value="(Trans)glycosidases"/>
    <property type="match status" value="1"/>
</dbReference>
<proteinExistence type="predicted"/>
<keyword evidence="2" id="KW-1185">Reference proteome</keyword>
<dbReference type="Pfam" id="PF14871">
    <property type="entry name" value="GHL6"/>
    <property type="match status" value="1"/>
</dbReference>
<evidence type="ECO:0000313" key="1">
    <source>
        <dbReference type="EMBL" id="MFC0320164.1"/>
    </source>
</evidence>
<gene>
    <name evidence="1" type="ORF">ACFFI0_17700</name>
</gene>
<organism evidence="1 2">
    <name type="scientific">Olivibacter oleidegradans</name>
    <dbReference type="NCBI Taxonomy" id="760123"/>
    <lineage>
        <taxon>Bacteria</taxon>
        <taxon>Pseudomonadati</taxon>
        <taxon>Bacteroidota</taxon>
        <taxon>Sphingobacteriia</taxon>
        <taxon>Sphingobacteriales</taxon>
        <taxon>Sphingobacteriaceae</taxon>
        <taxon>Olivibacter</taxon>
    </lineage>
</organism>
<dbReference type="Gene3D" id="3.20.20.80">
    <property type="entry name" value="Glycosidases"/>
    <property type="match status" value="1"/>
</dbReference>
<dbReference type="InterPro" id="IPR029062">
    <property type="entry name" value="Class_I_gatase-like"/>
</dbReference>
<protein>
    <recommendedName>
        <fullName evidence="3">Glycosyl hydrolase-like family 6 (GHL6) protein</fullName>
    </recommendedName>
</protein>